<evidence type="ECO:0000313" key="1">
    <source>
        <dbReference type="EMBL" id="CAD8119157.1"/>
    </source>
</evidence>
<organism evidence="1 2">
    <name type="scientific">Paramecium sonneborni</name>
    <dbReference type="NCBI Taxonomy" id="65129"/>
    <lineage>
        <taxon>Eukaryota</taxon>
        <taxon>Sar</taxon>
        <taxon>Alveolata</taxon>
        <taxon>Ciliophora</taxon>
        <taxon>Intramacronucleata</taxon>
        <taxon>Oligohymenophorea</taxon>
        <taxon>Peniculida</taxon>
        <taxon>Parameciidae</taxon>
        <taxon>Paramecium</taxon>
    </lineage>
</organism>
<reference evidence="1" key="1">
    <citation type="submission" date="2021-01" db="EMBL/GenBank/DDBJ databases">
        <authorList>
            <consortium name="Genoscope - CEA"/>
            <person name="William W."/>
        </authorList>
    </citation>
    <scope>NUCLEOTIDE SEQUENCE</scope>
</reference>
<protein>
    <submittedName>
        <fullName evidence="1">Uncharacterized protein</fullName>
    </submittedName>
</protein>
<gene>
    <name evidence="1" type="ORF">PSON_ATCC_30995.1.T1200035</name>
</gene>
<comment type="caution">
    <text evidence="1">The sequence shown here is derived from an EMBL/GenBank/DDBJ whole genome shotgun (WGS) entry which is preliminary data.</text>
</comment>
<accession>A0A8S1QWK5</accession>
<dbReference type="EMBL" id="CAJJDN010000120">
    <property type="protein sequence ID" value="CAD8119157.1"/>
    <property type="molecule type" value="Genomic_DNA"/>
</dbReference>
<name>A0A8S1QWK5_9CILI</name>
<dbReference type="AlphaFoldDB" id="A0A8S1QWK5"/>
<proteinExistence type="predicted"/>
<keyword evidence="2" id="KW-1185">Reference proteome</keyword>
<dbReference type="Proteomes" id="UP000692954">
    <property type="component" value="Unassembled WGS sequence"/>
</dbReference>
<evidence type="ECO:0000313" key="2">
    <source>
        <dbReference type="Proteomes" id="UP000692954"/>
    </source>
</evidence>
<sequence>MNLIIDLDTEEQEKFEFLAKDFTEIHMQYFWFTKTLNLLQNQQIGLINQINIVKMHLYLWINLTKSIITSKINQVDKEQNKEKYGIIELFDQQIEKYQKRIRKLELYNIIVFSNISNSLFKIILKLQFNYHFFQRSQFFSILFLQFKLNVYLDVSKEPIISSNFF</sequence>